<proteinExistence type="predicted"/>
<dbReference type="PANTHER" id="PTHR12910">
    <property type="entry name" value="NADH-UBIQUINONE OXIDOREDUCTASE SUBUNIT B17.2"/>
    <property type="match status" value="1"/>
</dbReference>
<feature type="region of interest" description="Disordered" evidence="1">
    <location>
        <begin position="114"/>
        <end position="136"/>
    </location>
</feature>
<keyword evidence="3" id="KW-1185">Reference proteome</keyword>
<evidence type="ECO:0000313" key="2">
    <source>
        <dbReference type="EMBL" id="TGY89840.1"/>
    </source>
</evidence>
<keyword evidence="2" id="KW-0830">Ubiquinone</keyword>
<dbReference type="AlphaFoldDB" id="A0A4S2H2L1"/>
<dbReference type="PANTHER" id="PTHR12910:SF2">
    <property type="entry name" value="NADH DEHYDROGENASE [UBIQUINONE] 1 ALPHA SUBCOMPLEX SUBUNIT 12"/>
    <property type="match status" value="1"/>
</dbReference>
<evidence type="ECO:0000313" key="3">
    <source>
        <dbReference type="Proteomes" id="UP000308054"/>
    </source>
</evidence>
<organism evidence="2 3">
    <name type="scientific">Marinicauda algicola</name>
    <dbReference type="NCBI Taxonomy" id="2029849"/>
    <lineage>
        <taxon>Bacteria</taxon>
        <taxon>Pseudomonadati</taxon>
        <taxon>Pseudomonadota</taxon>
        <taxon>Alphaproteobacteria</taxon>
        <taxon>Maricaulales</taxon>
        <taxon>Maricaulaceae</taxon>
        <taxon>Marinicauda</taxon>
    </lineage>
</organism>
<dbReference type="GO" id="GO:0006979">
    <property type="term" value="P:response to oxidative stress"/>
    <property type="evidence" value="ECO:0007669"/>
    <property type="project" value="TreeGrafter"/>
</dbReference>
<dbReference type="OrthoDB" id="9795340at2"/>
<dbReference type="Pfam" id="PF05071">
    <property type="entry name" value="NDUFA12"/>
    <property type="match status" value="1"/>
</dbReference>
<gene>
    <name evidence="2" type="ORF">E5163_01490</name>
</gene>
<protein>
    <submittedName>
        <fullName evidence="2">NADH:ubiquinone oxidoreductase subunit NDUFA12</fullName>
    </submittedName>
</protein>
<evidence type="ECO:0000256" key="1">
    <source>
        <dbReference type="SAM" id="MobiDB-lite"/>
    </source>
</evidence>
<dbReference type="GO" id="GO:0045271">
    <property type="term" value="C:respiratory chain complex I"/>
    <property type="evidence" value="ECO:0007669"/>
    <property type="project" value="InterPro"/>
</dbReference>
<dbReference type="EMBL" id="SRXW01000001">
    <property type="protein sequence ID" value="TGY89840.1"/>
    <property type="molecule type" value="Genomic_DNA"/>
</dbReference>
<dbReference type="Proteomes" id="UP000308054">
    <property type="component" value="Unassembled WGS sequence"/>
</dbReference>
<dbReference type="NCBIfam" id="NF006040">
    <property type="entry name" value="PRK08183.1"/>
    <property type="match status" value="1"/>
</dbReference>
<dbReference type="InterPro" id="IPR007763">
    <property type="entry name" value="NDUFA12"/>
</dbReference>
<reference evidence="2 3" key="1">
    <citation type="journal article" date="2017" name="Int. J. Syst. Evol. Microbiol.">
        <title>Marinicauda algicola sp. nov., isolated from a marine red alga Rhodosorus marinus.</title>
        <authorList>
            <person name="Jeong S.E."/>
            <person name="Jeon S.H."/>
            <person name="Chun B.H."/>
            <person name="Kim D.W."/>
            <person name="Jeon C.O."/>
        </authorList>
    </citation>
    <scope>NUCLEOTIDE SEQUENCE [LARGE SCALE GENOMIC DNA]</scope>
    <source>
        <strain evidence="2 3">JCM 31718</strain>
    </source>
</reference>
<comment type="caution">
    <text evidence="2">The sequence shown here is derived from an EMBL/GenBank/DDBJ whole genome shotgun (WGS) entry which is preliminary data.</text>
</comment>
<name>A0A4S2H2L1_9PROT</name>
<accession>A0A4S2H2L1</accession>
<dbReference type="RefSeq" id="WP_135994337.1">
    <property type="nucleotide sequence ID" value="NZ_CP071057.1"/>
</dbReference>
<sequence length="136" mass="15509">MLGFIKRIFAWWDGATLGTLWTIARGGKFVGEDAFGNKYYQEPEGKGTGADGTRRRWVIYNGYADASRVPSDWHGWMHHTFDEPPTESPLPRRAWEKDHQPNLTGTIYAYRPKGSLATARERQKSAADYESWTPEG</sequence>